<sequence length="70" mass="7248">MSGGDCTSPPPPPLAITITFGSLDCSPDTLDGFRERLPQNSPPIGEDGPPAPPISKAAINMAPPYSLILF</sequence>
<evidence type="ECO:0000256" key="1">
    <source>
        <dbReference type="SAM" id="MobiDB-lite"/>
    </source>
</evidence>
<name>A0A4C1SQ97_EUMVA</name>
<reference evidence="2 3" key="1">
    <citation type="journal article" date="2019" name="Commun. Biol.">
        <title>The bagworm genome reveals a unique fibroin gene that provides high tensile strength.</title>
        <authorList>
            <person name="Kono N."/>
            <person name="Nakamura H."/>
            <person name="Ohtoshi R."/>
            <person name="Tomita M."/>
            <person name="Numata K."/>
            <person name="Arakawa K."/>
        </authorList>
    </citation>
    <scope>NUCLEOTIDE SEQUENCE [LARGE SCALE GENOMIC DNA]</scope>
</reference>
<protein>
    <submittedName>
        <fullName evidence="2">Uncharacterized protein</fullName>
    </submittedName>
</protein>
<proteinExistence type="predicted"/>
<dbReference type="AlphaFoldDB" id="A0A4C1SQ97"/>
<gene>
    <name evidence="2" type="ORF">EVAR_101760_1</name>
</gene>
<organism evidence="2 3">
    <name type="scientific">Eumeta variegata</name>
    <name type="common">Bagworm moth</name>
    <name type="synonym">Eumeta japonica</name>
    <dbReference type="NCBI Taxonomy" id="151549"/>
    <lineage>
        <taxon>Eukaryota</taxon>
        <taxon>Metazoa</taxon>
        <taxon>Ecdysozoa</taxon>
        <taxon>Arthropoda</taxon>
        <taxon>Hexapoda</taxon>
        <taxon>Insecta</taxon>
        <taxon>Pterygota</taxon>
        <taxon>Neoptera</taxon>
        <taxon>Endopterygota</taxon>
        <taxon>Lepidoptera</taxon>
        <taxon>Glossata</taxon>
        <taxon>Ditrysia</taxon>
        <taxon>Tineoidea</taxon>
        <taxon>Psychidae</taxon>
        <taxon>Oiketicinae</taxon>
        <taxon>Eumeta</taxon>
    </lineage>
</organism>
<evidence type="ECO:0000313" key="3">
    <source>
        <dbReference type="Proteomes" id="UP000299102"/>
    </source>
</evidence>
<comment type="caution">
    <text evidence="2">The sequence shown here is derived from an EMBL/GenBank/DDBJ whole genome shotgun (WGS) entry which is preliminary data.</text>
</comment>
<dbReference type="EMBL" id="BGZK01000010">
    <property type="protein sequence ID" value="GBP03370.1"/>
    <property type="molecule type" value="Genomic_DNA"/>
</dbReference>
<keyword evidence="3" id="KW-1185">Reference proteome</keyword>
<dbReference type="Proteomes" id="UP000299102">
    <property type="component" value="Unassembled WGS sequence"/>
</dbReference>
<evidence type="ECO:0000313" key="2">
    <source>
        <dbReference type="EMBL" id="GBP03370.1"/>
    </source>
</evidence>
<feature type="region of interest" description="Disordered" evidence="1">
    <location>
        <begin position="33"/>
        <end position="53"/>
    </location>
</feature>
<accession>A0A4C1SQ97</accession>